<dbReference type="SUPFAM" id="SSF109854">
    <property type="entry name" value="DinB/YfiT-like putative metalloenzymes"/>
    <property type="match status" value="1"/>
</dbReference>
<dbReference type="Gene3D" id="1.20.120.450">
    <property type="entry name" value="dinb family like domain"/>
    <property type="match status" value="1"/>
</dbReference>
<organism evidence="1 2">
    <name type="scientific">Algoriphagus faecimaris</name>
    <dbReference type="NCBI Taxonomy" id="686796"/>
    <lineage>
        <taxon>Bacteria</taxon>
        <taxon>Pseudomonadati</taxon>
        <taxon>Bacteroidota</taxon>
        <taxon>Cytophagia</taxon>
        <taxon>Cytophagales</taxon>
        <taxon>Cyclobacteriaceae</taxon>
        <taxon>Algoriphagus</taxon>
    </lineage>
</organism>
<reference evidence="2" key="1">
    <citation type="submission" date="2016-10" db="EMBL/GenBank/DDBJ databases">
        <authorList>
            <person name="Varghese N."/>
            <person name="Submissions S."/>
        </authorList>
    </citation>
    <scope>NUCLEOTIDE SEQUENCE [LARGE SCALE GENOMIC DNA]</scope>
    <source>
        <strain evidence="2">DSM 23095</strain>
    </source>
</reference>
<sequence length="221" mass="25443">MKKNNIATRRDFIRSAAFISTGTLGLSLIPGASATTSTRADERMNIIGPRDGFSPQIGTLLSMMTWMRHVILMPVQGMSVEQLDFLVDENSNSIGAMLLHLAATERFYQVHTFERKEWGDWSDKDISRFDIAMNLGEEARKTIKGNNLDFYLSTLEEVRETTIQEFKKRDDKWLMSVDEEWPWGPTNNYCKWFHVCEHESNHNGQFKYIKARLPGSKLSRG</sequence>
<dbReference type="AlphaFoldDB" id="A0A1G6Q6T2"/>
<dbReference type="InterPro" id="IPR007061">
    <property type="entry name" value="MST-like"/>
</dbReference>
<dbReference type="RefSeq" id="WP_087938417.1">
    <property type="nucleotide sequence ID" value="NZ_FNAC01000008.1"/>
</dbReference>
<dbReference type="InterPro" id="IPR034660">
    <property type="entry name" value="DinB/YfiT-like"/>
</dbReference>
<dbReference type="STRING" id="686796.SAMN04488104_100875"/>
<evidence type="ECO:0000313" key="1">
    <source>
        <dbReference type="EMBL" id="SDC88053.1"/>
    </source>
</evidence>
<gene>
    <name evidence="1" type="ORF">SAMN04488104_100875</name>
</gene>
<evidence type="ECO:0000313" key="2">
    <source>
        <dbReference type="Proteomes" id="UP000199060"/>
    </source>
</evidence>
<evidence type="ECO:0008006" key="3">
    <source>
        <dbReference type="Google" id="ProtNLM"/>
    </source>
</evidence>
<dbReference type="EMBL" id="FNAC01000008">
    <property type="protein sequence ID" value="SDC88053.1"/>
    <property type="molecule type" value="Genomic_DNA"/>
</dbReference>
<name>A0A1G6Q6T2_9BACT</name>
<proteinExistence type="predicted"/>
<dbReference type="Proteomes" id="UP000199060">
    <property type="component" value="Unassembled WGS sequence"/>
</dbReference>
<dbReference type="PROSITE" id="PS51318">
    <property type="entry name" value="TAT"/>
    <property type="match status" value="1"/>
</dbReference>
<accession>A0A1G6Q6T2</accession>
<dbReference type="Pfam" id="PF04978">
    <property type="entry name" value="MST"/>
    <property type="match status" value="1"/>
</dbReference>
<protein>
    <recommendedName>
        <fullName evidence="3">DinB superfamily protein</fullName>
    </recommendedName>
</protein>
<keyword evidence="2" id="KW-1185">Reference proteome</keyword>
<dbReference type="OrthoDB" id="117483at2"/>
<dbReference type="InterPro" id="IPR006311">
    <property type="entry name" value="TAT_signal"/>
</dbReference>